<dbReference type="InterPro" id="IPR038765">
    <property type="entry name" value="Papain-like_cys_pep_sf"/>
</dbReference>
<dbReference type="Pfam" id="PF12969">
    <property type="entry name" value="DUF3857"/>
    <property type="match status" value="1"/>
</dbReference>
<keyword evidence="4" id="KW-1185">Reference proteome</keyword>
<dbReference type="SUPFAM" id="SSF54001">
    <property type="entry name" value="Cysteine proteinases"/>
    <property type="match status" value="1"/>
</dbReference>
<dbReference type="RefSeq" id="WP_110346434.1">
    <property type="nucleotide sequence ID" value="NZ_QJHL01000002.1"/>
</dbReference>
<dbReference type="Pfam" id="PF01841">
    <property type="entry name" value="Transglut_core"/>
    <property type="match status" value="1"/>
</dbReference>
<dbReference type="InterPro" id="IPR002931">
    <property type="entry name" value="Transglutaminase-like"/>
</dbReference>
<evidence type="ECO:0000313" key="3">
    <source>
        <dbReference type="EMBL" id="PXY44919.1"/>
    </source>
</evidence>
<dbReference type="Gene3D" id="2.60.40.3140">
    <property type="match status" value="1"/>
</dbReference>
<feature type="domain" description="Transglutaminase-like" evidence="1">
    <location>
        <begin position="263"/>
        <end position="369"/>
    </location>
</feature>
<name>A0A2V4C0X2_9FLAO</name>
<protein>
    <recommendedName>
        <fullName evidence="5">DUF3857 domain-containing protein</fullName>
    </recommendedName>
</protein>
<dbReference type="Proteomes" id="UP000247681">
    <property type="component" value="Unassembled WGS sequence"/>
</dbReference>
<dbReference type="AlphaFoldDB" id="A0A2V4C0X2"/>
<gene>
    <name evidence="3" type="ORF">DMB68_09375</name>
</gene>
<dbReference type="Gene3D" id="2.60.120.1130">
    <property type="match status" value="1"/>
</dbReference>
<reference evidence="3 4" key="1">
    <citation type="submission" date="2018-05" db="EMBL/GenBank/DDBJ databases">
        <title>Flavobacterium sp. strain IMCC34758, incomplete genome.</title>
        <authorList>
            <person name="Joung Y."/>
        </authorList>
    </citation>
    <scope>NUCLEOTIDE SEQUENCE [LARGE SCALE GENOMIC DNA]</scope>
    <source>
        <strain evidence="3 4">IMCC34758</strain>
    </source>
</reference>
<dbReference type="Gene3D" id="3.10.620.30">
    <property type="match status" value="1"/>
</dbReference>
<feature type="domain" description="DUF3857" evidence="2">
    <location>
        <begin position="48"/>
        <end position="199"/>
    </location>
</feature>
<dbReference type="OrthoDB" id="8595007at2"/>
<evidence type="ECO:0000259" key="1">
    <source>
        <dbReference type="Pfam" id="PF01841"/>
    </source>
</evidence>
<dbReference type="InterPro" id="IPR024618">
    <property type="entry name" value="DUF3857"/>
</dbReference>
<proteinExistence type="predicted"/>
<evidence type="ECO:0000259" key="2">
    <source>
        <dbReference type="Pfam" id="PF12969"/>
    </source>
</evidence>
<comment type="caution">
    <text evidence="3">The sequence shown here is derived from an EMBL/GenBank/DDBJ whole genome shotgun (WGS) entry which is preliminary data.</text>
</comment>
<evidence type="ECO:0000313" key="4">
    <source>
        <dbReference type="Proteomes" id="UP000247681"/>
    </source>
</evidence>
<evidence type="ECO:0008006" key="5">
    <source>
        <dbReference type="Google" id="ProtNLM"/>
    </source>
</evidence>
<accession>A0A2V4C0X2</accession>
<sequence length="620" mass="72272">MKKYIVLFLFSFQSYSQEKSKIVYSNETVVINSGNALEVETFVNESRAISKSKNTHEYTIRIPFDSFSEISNIKGSTYITKTNKRIDLSSYSIATIDAENENIYKSDNKYKYFVMPKVEDNSLIEFSYKTKLKQPRFLSSFRFQNPIKTQTAKLQIRCNSSTEIGYKLFGNYQEKIAFSKTKEGNFDIYTWEANDIPEFEGEEDMPSPLYFMPHIIFYIKSYEIQGKKEELLGTPEKLYQWYYSITKDINKTDQTALKNKTLELVKDKNSDLEKAKAIYQWVQQNVHYVAFEDGMGGFIPREASDIFQKLYGDCKDMANLLNEMFRYAQLNSNLTWIGTRHKPYTYEDVPTPQVDNHMITNVVIDGKSYFMDATDKFCPFPFPSTFIQGKEALIGKTEKDFKTEKIPEVESGRNKTTILMKLNLENSSIVGDASVTVSGFKKSYLLNHLSAYNQKESEIWKDIITENNQKILLDIQELQKNDYQELPSKANFKLKLENGIKDVNGKLLLKPVLLFPLKESLIDIEKRKLSIENDFAYVYEIQYEYQLPLDYKVEFMPENAKTENDLGSFDMQYKLLKNNIIVTQKIASKKLLLDNKDFILWNSFIKTLIKHYNQSIILSK</sequence>
<organism evidence="3 4">
    <name type="scientific">Flavobacterium hydrophilum</name>
    <dbReference type="NCBI Taxonomy" id="2211445"/>
    <lineage>
        <taxon>Bacteria</taxon>
        <taxon>Pseudomonadati</taxon>
        <taxon>Bacteroidota</taxon>
        <taxon>Flavobacteriia</taxon>
        <taxon>Flavobacteriales</taxon>
        <taxon>Flavobacteriaceae</taxon>
        <taxon>Flavobacterium</taxon>
    </lineage>
</organism>
<dbReference type="EMBL" id="QJHL01000002">
    <property type="protein sequence ID" value="PXY44919.1"/>
    <property type="molecule type" value="Genomic_DNA"/>
</dbReference>